<keyword evidence="1" id="KW-1003">Cell membrane</keyword>
<dbReference type="InterPro" id="IPR006059">
    <property type="entry name" value="SBP"/>
</dbReference>
<accession>A0ABY3SBS3</accession>
<dbReference type="SUPFAM" id="SSF53850">
    <property type="entry name" value="Periplasmic binding protein-like II"/>
    <property type="match status" value="1"/>
</dbReference>
<organism evidence="6 7">
    <name type="scientific">Paenibacillus hexagrammi</name>
    <dbReference type="NCBI Taxonomy" id="2908839"/>
    <lineage>
        <taxon>Bacteria</taxon>
        <taxon>Bacillati</taxon>
        <taxon>Bacillota</taxon>
        <taxon>Bacilli</taxon>
        <taxon>Bacillales</taxon>
        <taxon>Paenibacillaceae</taxon>
        <taxon>Paenibacillus</taxon>
    </lineage>
</organism>
<proteinExistence type="predicted"/>
<evidence type="ECO:0000256" key="2">
    <source>
        <dbReference type="ARBA" id="ARBA00022729"/>
    </source>
</evidence>
<evidence type="ECO:0000256" key="4">
    <source>
        <dbReference type="ARBA" id="ARBA00023139"/>
    </source>
</evidence>
<protein>
    <submittedName>
        <fullName evidence="6">Extracellular solute-binding protein</fullName>
    </submittedName>
</protein>
<dbReference type="PANTHER" id="PTHR43649:SF33">
    <property type="entry name" value="POLYGALACTURONAN_RHAMNOGALACTURONAN-BINDING PROTEIN YTCQ"/>
    <property type="match status" value="1"/>
</dbReference>
<dbReference type="PANTHER" id="PTHR43649">
    <property type="entry name" value="ARABINOSE-BINDING PROTEIN-RELATED"/>
    <property type="match status" value="1"/>
</dbReference>
<dbReference type="EMBL" id="CP090978">
    <property type="protein sequence ID" value="UJF31409.1"/>
    <property type="molecule type" value="Genomic_DNA"/>
</dbReference>
<keyword evidence="2" id="KW-0732">Signal</keyword>
<keyword evidence="3" id="KW-0472">Membrane</keyword>
<keyword evidence="5" id="KW-0449">Lipoprotein</keyword>
<evidence type="ECO:0000313" key="7">
    <source>
        <dbReference type="Proteomes" id="UP001649230"/>
    </source>
</evidence>
<dbReference type="Pfam" id="PF01547">
    <property type="entry name" value="SBP_bac_1"/>
    <property type="match status" value="1"/>
</dbReference>
<keyword evidence="4" id="KW-0564">Palmitate</keyword>
<evidence type="ECO:0000256" key="3">
    <source>
        <dbReference type="ARBA" id="ARBA00023136"/>
    </source>
</evidence>
<gene>
    <name evidence="6" type="ORF">L0M14_16390</name>
</gene>
<dbReference type="Gene3D" id="3.40.190.10">
    <property type="entry name" value="Periplasmic binding protein-like II"/>
    <property type="match status" value="2"/>
</dbReference>
<sequence length="449" mass="50120">MMLASGDLPDVIAVDATQLKQLADAGQIEDMTALYETYASPFTKEILSQEGLGPFDAATINGRLMAIPQVGSSTERAMFIWIRTDWLEKLGLKPPQTLADVQAISKAFTEQDPDGNGIKDTYGLGITKFLWGGAMALEGFMAGYDAYPNIWVENGSGQLVYGSLQPQVKKALEVLQTMYKNGELDPEFGMKDGGKVAEQISNGKIGLEYGQQWNSIYPLQLNRNQDSKAQWQAFPIVTESGEVPKVPLPFSTNVFFAVKKDVQHPEAVIKLFNLFLEKNWGQTEDFSTYYAPEEAESVWQLSPVTASPSRKNLTAFREIEEARKKGDMSQLKGEARTIQQKLDAFASGAKAGFALWGWERIYGPHGAQAVLDQYDRNNQFLLEKFIAGPTPTMVDRKSVLDKLQDRVFTRIIMGSPLEEFDKFVEDWNELGGSSITREVNAWYASKRKE</sequence>
<keyword evidence="7" id="KW-1185">Reference proteome</keyword>
<evidence type="ECO:0000313" key="6">
    <source>
        <dbReference type="EMBL" id="UJF31409.1"/>
    </source>
</evidence>
<dbReference type="CDD" id="cd13580">
    <property type="entry name" value="PBP2_AlgQ_like_1"/>
    <property type="match status" value="1"/>
</dbReference>
<dbReference type="InterPro" id="IPR050490">
    <property type="entry name" value="Bact_solute-bd_prot1"/>
</dbReference>
<name>A0ABY3SBS3_9BACL</name>
<evidence type="ECO:0000256" key="5">
    <source>
        <dbReference type="ARBA" id="ARBA00023288"/>
    </source>
</evidence>
<reference evidence="6 7" key="1">
    <citation type="journal article" date="2024" name="Int. J. Syst. Evol. Microbiol.">
        <title>Paenibacillus hexagrammi sp. nov., a novel bacterium isolated from the gut content of Hexagrammos agrammus.</title>
        <authorList>
            <person name="Jung H.K."/>
            <person name="Kim D.G."/>
            <person name="Zin H."/>
            <person name="Park J."/>
            <person name="Jung H."/>
            <person name="Kim Y.O."/>
            <person name="Kong H.J."/>
            <person name="Kim J.W."/>
            <person name="Kim Y.S."/>
        </authorList>
    </citation>
    <scope>NUCLEOTIDE SEQUENCE [LARGE SCALE GENOMIC DNA]</scope>
    <source>
        <strain evidence="6 7">YPD9-1</strain>
    </source>
</reference>
<evidence type="ECO:0000256" key="1">
    <source>
        <dbReference type="ARBA" id="ARBA00022475"/>
    </source>
</evidence>
<dbReference type="Proteomes" id="UP001649230">
    <property type="component" value="Chromosome"/>
</dbReference>